<organism evidence="1 2">
    <name type="scientific">Persephonella hydrogeniphila</name>
    <dbReference type="NCBI Taxonomy" id="198703"/>
    <lineage>
        <taxon>Bacteria</taxon>
        <taxon>Pseudomonadati</taxon>
        <taxon>Aquificota</taxon>
        <taxon>Aquificia</taxon>
        <taxon>Aquificales</taxon>
        <taxon>Hydrogenothermaceae</taxon>
        <taxon>Persephonella</taxon>
    </lineage>
</organism>
<evidence type="ECO:0000313" key="1">
    <source>
        <dbReference type="EMBL" id="SNZ11081.1"/>
    </source>
</evidence>
<evidence type="ECO:0000313" key="2">
    <source>
        <dbReference type="Proteomes" id="UP000219036"/>
    </source>
</evidence>
<dbReference type="AlphaFoldDB" id="A0A285NTV8"/>
<dbReference type="OrthoDB" id="5396473at2"/>
<dbReference type="Proteomes" id="UP000219036">
    <property type="component" value="Unassembled WGS sequence"/>
</dbReference>
<dbReference type="InterPro" id="IPR011250">
    <property type="entry name" value="OMP/PagP_B-barrel"/>
</dbReference>
<name>A0A285NTV8_9AQUI</name>
<dbReference type="EMBL" id="OBEI01000012">
    <property type="protein sequence ID" value="SNZ11081.1"/>
    <property type="molecule type" value="Genomic_DNA"/>
</dbReference>
<proteinExistence type="predicted"/>
<dbReference type="RefSeq" id="WP_097001141.1">
    <property type="nucleotide sequence ID" value="NZ_OBEI01000012.1"/>
</dbReference>
<evidence type="ECO:0008006" key="3">
    <source>
        <dbReference type="Google" id="ProtNLM"/>
    </source>
</evidence>
<gene>
    <name evidence="1" type="ORF">SAMN06265182_2001</name>
</gene>
<dbReference type="SUPFAM" id="SSF56925">
    <property type="entry name" value="OMPA-like"/>
    <property type="match status" value="1"/>
</dbReference>
<keyword evidence="2" id="KW-1185">Reference proteome</keyword>
<reference evidence="2" key="1">
    <citation type="submission" date="2017-09" db="EMBL/GenBank/DDBJ databases">
        <authorList>
            <person name="Varghese N."/>
            <person name="Submissions S."/>
        </authorList>
    </citation>
    <scope>NUCLEOTIDE SEQUENCE [LARGE SCALE GENOMIC DNA]</scope>
    <source>
        <strain evidence="2">DSM 15103</strain>
    </source>
</reference>
<accession>A0A285NTV8</accession>
<protein>
    <recommendedName>
        <fullName evidence="3">Outer membrane protein beta-barrel domain-containing protein</fullName>
    </recommendedName>
</protein>
<sequence length="235" mass="27211">MNRKIIMGILILSTSSMALNFQYSLKSFLWKEYDDKDKQLLKESGFLHEFGFSHIFNADFLYIKPYAGVEIGSVNYDGQTQTGTPVKTDTNYWGVTTRLSIGKEIKYTFFETGAGYYYWKRNIETSSAIGYTETWSQFYIPVRAGLQKKYKDVKLYGYGEYRFNIKTKNEPSIVSVTLKPKSGLFFSLGGGVIVNRLKFELDYSYDRWRKSDVKSGVFQPKSKREVLKLTAGYMF</sequence>